<evidence type="ECO:0000256" key="12">
    <source>
        <dbReference type="ARBA" id="ARBA00023140"/>
    </source>
</evidence>
<keyword evidence="8" id="KW-0809">Transit peptide</keyword>
<dbReference type="FunFam" id="3.30.559.70:FF:000007">
    <property type="entry name" value="Carnitine O-acetyltransferase, mitochondrial"/>
    <property type="match status" value="1"/>
</dbReference>
<evidence type="ECO:0000256" key="8">
    <source>
        <dbReference type="ARBA" id="ARBA00022946"/>
    </source>
</evidence>
<evidence type="ECO:0000256" key="13">
    <source>
        <dbReference type="ARBA" id="ARBA00023315"/>
    </source>
</evidence>
<feature type="domain" description="Choline/carnitine acyltransferase" evidence="19">
    <location>
        <begin position="15"/>
        <end position="557"/>
    </location>
</feature>
<keyword evidence="9" id="KW-0443">Lipid metabolism</keyword>
<dbReference type="Gene3D" id="3.30.559.70">
    <property type="entry name" value="Choline/Carnitine o-acyltransferase, domain 2"/>
    <property type="match status" value="1"/>
</dbReference>
<keyword evidence="13" id="KW-0012">Acyltransferase</keyword>
<feature type="active site" description="Proton acceptor" evidence="18">
    <location>
        <position position="295"/>
    </location>
</feature>
<keyword evidence="21" id="KW-1185">Reference proteome</keyword>
<comment type="function">
    <text evidence="15">Carnitine acetylase is specific for short chain fatty acids. Carnitine acetylase seems to affect the flux through the pyruvate dehydrogenase complex. It may be involved as well in the transport of acetyl-CoA into mitochondria.</text>
</comment>
<dbReference type="PANTHER" id="PTHR22589:SF103">
    <property type="entry name" value="CARNITINE O-ACETYL-TRANSFERASE, ISOFORM A-RELATED"/>
    <property type="match status" value="1"/>
</dbReference>
<evidence type="ECO:0000313" key="21">
    <source>
        <dbReference type="Proteomes" id="UP000310189"/>
    </source>
</evidence>
<dbReference type="Gene3D" id="3.30.559.10">
    <property type="entry name" value="Chloramphenicol acetyltransferase-like domain"/>
    <property type="match status" value="1"/>
</dbReference>
<keyword evidence="4" id="KW-0813">Transport</keyword>
<comment type="similarity">
    <text evidence="3">Belongs to the carnitine/choline acetyltransferase family.</text>
</comment>
<keyword evidence="11" id="KW-0472">Membrane</keyword>
<proteinExistence type="inferred from homology"/>
<evidence type="ECO:0000256" key="10">
    <source>
        <dbReference type="ARBA" id="ARBA00023128"/>
    </source>
</evidence>
<dbReference type="InterPro" id="IPR039551">
    <property type="entry name" value="Cho/carn_acyl_trans"/>
</dbReference>
<dbReference type="AlphaFoldDB" id="A0A4V4LS74"/>
<dbReference type="Proteomes" id="UP000310189">
    <property type="component" value="Unassembled WGS sequence"/>
</dbReference>
<protein>
    <recommendedName>
        <fullName evidence="17">Carnitine O-acetyltransferase, mitochondrial</fullName>
        <ecNumber evidence="16">2.3.1.7</ecNumber>
    </recommendedName>
</protein>
<dbReference type="SUPFAM" id="SSF52777">
    <property type="entry name" value="CoA-dependent acyltransferases"/>
    <property type="match status" value="2"/>
</dbReference>
<accession>A0A4V4LS74</accession>
<gene>
    <name evidence="20" type="ORF">E3P99_04015</name>
</gene>
<dbReference type="GO" id="GO:0004092">
    <property type="term" value="F:carnitine O-acetyltransferase activity"/>
    <property type="evidence" value="ECO:0007669"/>
    <property type="project" value="UniProtKB-EC"/>
</dbReference>
<keyword evidence="6" id="KW-0999">Mitochondrion inner membrane</keyword>
<organism evidence="20 21">
    <name type="scientific">Wallemia hederae</name>
    <dbReference type="NCBI Taxonomy" id="1540922"/>
    <lineage>
        <taxon>Eukaryota</taxon>
        <taxon>Fungi</taxon>
        <taxon>Dikarya</taxon>
        <taxon>Basidiomycota</taxon>
        <taxon>Wallemiomycotina</taxon>
        <taxon>Wallemiomycetes</taxon>
        <taxon>Wallemiales</taxon>
        <taxon>Wallemiaceae</taxon>
        <taxon>Wallemia</taxon>
    </lineage>
</organism>
<comment type="catalytic activity">
    <reaction evidence="14">
        <text>(R)-carnitine + acetyl-CoA = O-acetyl-(R)-carnitine + CoA</text>
        <dbReference type="Rhea" id="RHEA:21136"/>
        <dbReference type="ChEBI" id="CHEBI:16347"/>
        <dbReference type="ChEBI" id="CHEBI:57287"/>
        <dbReference type="ChEBI" id="CHEBI:57288"/>
        <dbReference type="ChEBI" id="CHEBI:57589"/>
        <dbReference type="EC" id="2.3.1.7"/>
    </reaction>
</comment>
<evidence type="ECO:0000256" key="5">
    <source>
        <dbReference type="ARBA" id="ARBA00022679"/>
    </source>
</evidence>
<evidence type="ECO:0000256" key="9">
    <source>
        <dbReference type="ARBA" id="ARBA00023098"/>
    </source>
</evidence>
<evidence type="ECO:0000256" key="18">
    <source>
        <dbReference type="PIRSR" id="PIRSR600542-1"/>
    </source>
</evidence>
<name>A0A4V4LS74_9BASI</name>
<keyword evidence="10" id="KW-0496">Mitochondrion</keyword>
<keyword evidence="7" id="KW-0276">Fatty acid metabolism</keyword>
<dbReference type="GO" id="GO:0006631">
    <property type="term" value="P:fatty acid metabolic process"/>
    <property type="evidence" value="ECO:0007669"/>
    <property type="project" value="UniProtKB-KW"/>
</dbReference>
<dbReference type="EC" id="2.3.1.7" evidence="16"/>
<dbReference type="PANTHER" id="PTHR22589">
    <property type="entry name" value="CARNITINE O-ACYLTRANSFERASE"/>
    <property type="match status" value="1"/>
</dbReference>
<evidence type="ECO:0000256" key="7">
    <source>
        <dbReference type="ARBA" id="ARBA00022832"/>
    </source>
</evidence>
<comment type="subcellular location">
    <subcellularLocation>
        <location evidence="2">Mitochondrion inner membrane</location>
        <topology evidence="2">Peripheral membrane protein</topology>
        <orientation evidence="2">Matrix side</orientation>
    </subcellularLocation>
    <subcellularLocation>
        <location evidence="1">Peroxisome</location>
    </subcellularLocation>
</comment>
<evidence type="ECO:0000256" key="1">
    <source>
        <dbReference type="ARBA" id="ARBA00004275"/>
    </source>
</evidence>
<evidence type="ECO:0000256" key="14">
    <source>
        <dbReference type="ARBA" id="ARBA00052702"/>
    </source>
</evidence>
<sequence length="570" mass="64093">MTKKLYAQQSKLPRLPVPALEETLHKYLESAQPFLSSDEYNKSRDLLNSFKQGQGEVLQGRLLKRASEKDSWLIDWWNSQGYLEPRDPVTPYSNYYFYHRQLIGDNQPVVAASLIKATLAFKQLVDTEELEPENIKGTPLCTHTYQYLFNSTRVPLRNSDKVVKFDASNQHVVVISNNRFFKLDVSNADNLEAQLQHIVNLSSDHKGDAVGVLTTENRDTWSDARHHIQSLSKSNSESLKAIDSAAIIVALDESSPISRDQASWGAWVGDGRNRWFDKHQIIVYKNGKSAFNAEHSAMDGMITLRLNEFTLGALASKKITLGSKSAVKQSDVQELPFELDSKGRDYIGNAEKHHDAIMKEHTLDVIQYDGYGSSLIKSKKISPDAWVQMIKQLAFWKLRGHAPGVYESCQTRKFLYGRTEVIRPTSNESTKFVQLMRDANASDSDRVSALHAAAKRHLTYAGWAANGVAVDRHIYGLKNCIEQGEELHPALRDAALARSSKWDLSTSQLSSPFFDGWGYSEVTPDGFGVAYAIQDKSIRWTITCTNGEGKELGHCLTESANELRDLMEKS</sequence>
<reference evidence="20 21" key="1">
    <citation type="submission" date="2019-03" db="EMBL/GenBank/DDBJ databases">
        <title>Sequencing 23 genomes of Wallemia ichthyophaga.</title>
        <authorList>
            <person name="Gostincar C."/>
        </authorList>
    </citation>
    <scope>NUCLEOTIDE SEQUENCE [LARGE SCALE GENOMIC DNA]</scope>
    <source>
        <strain evidence="20 21">EXF-5753</strain>
    </source>
</reference>
<evidence type="ECO:0000256" key="16">
    <source>
        <dbReference type="ARBA" id="ARBA00066910"/>
    </source>
</evidence>
<comment type="caution">
    <text evidence="20">The sequence shown here is derived from an EMBL/GenBank/DDBJ whole genome shotgun (WGS) entry which is preliminary data.</text>
</comment>
<evidence type="ECO:0000256" key="3">
    <source>
        <dbReference type="ARBA" id="ARBA00005232"/>
    </source>
</evidence>
<dbReference type="GO" id="GO:0005777">
    <property type="term" value="C:peroxisome"/>
    <property type="evidence" value="ECO:0007669"/>
    <property type="project" value="UniProtKB-SubCell"/>
</dbReference>
<dbReference type="InterPro" id="IPR042231">
    <property type="entry name" value="Cho/carn_acyl_trans_2"/>
</dbReference>
<dbReference type="InterPro" id="IPR023213">
    <property type="entry name" value="CAT-like_dom_sf"/>
</dbReference>
<dbReference type="EMBL" id="SPNW01000113">
    <property type="protein sequence ID" value="TIA85373.1"/>
    <property type="molecule type" value="Genomic_DNA"/>
</dbReference>
<dbReference type="Pfam" id="PF00755">
    <property type="entry name" value="Carn_acyltransf"/>
    <property type="match status" value="1"/>
</dbReference>
<dbReference type="OrthoDB" id="240216at2759"/>
<evidence type="ECO:0000313" key="20">
    <source>
        <dbReference type="EMBL" id="TIA85373.1"/>
    </source>
</evidence>
<evidence type="ECO:0000256" key="6">
    <source>
        <dbReference type="ARBA" id="ARBA00022792"/>
    </source>
</evidence>
<keyword evidence="5" id="KW-0808">Transferase</keyword>
<dbReference type="GO" id="GO:0005743">
    <property type="term" value="C:mitochondrial inner membrane"/>
    <property type="evidence" value="ECO:0007669"/>
    <property type="project" value="UniProtKB-SubCell"/>
</dbReference>
<evidence type="ECO:0000259" key="19">
    <source>
        <dbReference type="Pfam" id="PF00755"/>
    </source>
</evidence>
<evidence type="ECO:0000256" key="4">
    <source>
        <dbReference type="ARBA" id="ARBA00022448"/>
    </source>
</evidence>
<evidence type="ECO:0000256" key="2">
    <source>
        <dbReference type="ARBA" id="ARBA00004443"/>
    </source>
</evidence>
<evidence type="ECO:0000256" key="11">
    <source>
        <dbReference type="ARBA" id="ARBA00023136"/>
    </source>
</evidence>
<dbReference type="InterPro" id="IPR000542">
    <property type="entry name" value="Carn_acyl_trans"/>
</dbReference>
<dbReference type="GO" id="GO:0009437">
    <property type="term" value="P:carnitine metabolic process"/>
    <property type="evidence" value="ECO:0007669"/>
    <property type="project" value="TreeGrafter"/>
</dbReference>
<keyword evidence="12" id="KW-0576">Peroxisome</keyword>
<evidence type="ECO:0000256" key="17">
    <source>
        <dbReference type="ARBA" id="ARBA00073438"/>
    </source>
</evidence>
<dbReference type="PROSITE" id="PS00439">
    <property type="entry name" value="ACYLTRANSF_C_1"/>
    <property type="match status" value="1"/>
</dbReference>
<evidence type="ECO:0000256" key="15">
    <source>
        <dbReference type="ARBA" id="ARBA00053195"/>
    </source>
</evidence>